<protein>
    <submittedName>
        <fullName evidence="1">Uncharacterized protein</fullName>
    </submittedName>
</protein>
<gene>
    <name evidence="1" type="ORF">QP939_13380</name>
</gene>
<name>A0ABY8Y2Y9_9PSEU</name>
<dbReference type="EMBL" id="CP127173">
    <property type="protein sequence ID" value="WIV62006.1"/>
    <property type="molecule type" value="Genomic_DNA"/>
</dbReference>
<dbReference type="Pfam" id="PF19953">
    <property type="entry name" value="EACC1"/>
    <property type="match status" value="1"/>
</dbReference>
<proteinExistence type="predicted"/>
<reference evidence="1 2" key="1">
    <citation type="submission" date="2023-06" db="EMBL/GenBank/DDBJ databases">
        <authorList>
            <person name="Oyuntsetseg B."/>
            <person name="Kim S.B."/>
        </authorList>
    </citation>
    <scope>NUCLEOTIDE SEQUENCE [LARGE SCALE GENOMIC DNA]</scope>
    <source>
        <strain evidence="1 2">2-2</strain>
    </source>
</reference>
<organism evidence="1 2">
    <name type="scientific">Amycolatopsis nalaikhensis</name>
    <dbReference type="NCBI Taxonomy" id="715472"/>
    <lineage>
        <taxon>Bacteria</taxon>
        <taxon>Bacillati</taxon>
        <taxon>Actinomycetota</taxon>
        <taxon>Actinomycetes</taxon>
        <taxon>Pseudonocardiales</taxon>
        <taxon>Pseudonocardiaceae</taxon>
        <taxon>Amycolatopsis</taxon>
    </lineage>
</organism>
<dbReference type="Proteomes" id="UP001227101">
    <property type="component" value="Chromosome"/>
</dbReference>
<sequence length="139" mass="15490">MTAICRIQFPYRPSSETVRPTKVRVSPVPGEGRTGDGWDRRDHRARLRRRAPELAAWLRGEDELRGRVQLFDAVVVGVTSNSAGVFCRSLFAWLRRCREARVSLKVKRSGAAEELELHCGAASDADQVLGAVRGFLDKA</sequence>
<accession>A0ABY8Y2Y9</accession>
<evidence type="ECO:0000313" key="1">
    <source>
        <dbReference type="EMBL" id="WIV62006.1"/>
    </source>
</evidence>
<keyword evidence="2" id="KW-1185">Reference proteome</keyword>
<dbReference type="RefSeq" id="WP_285459736.1">
    <property type="nucleotide sequence ID" value="NZ_CP127173.1"/>
</dbReference>
<dbReference type="InterPro" id="IPR045428">
    <property type="entry name" value="EACC1"/>
</dbReference>
<evidence type="ECO:0000313" key="2">
    <source>
        <dbReference type="Proteomes" id="UP001227101"/>
    </source>
</evidence>